<feature type="binding site" evidence="4">
    <location>
        <position position="217"/>
    </location>
    <ligand>
        <name>Mg(2+)</name>
        <dbReference type="ChEBI" id="CHEBI:18420"/>
    </ligand>
</feature>
<dbReference type="GO" id="GO:0005737">
    <property type="term" value="C:cytoplasm"/>
    <property type="evidence" value="ECO:0007669"/>
    <property type="project" value="TreeGrafter"/>
</dbReference>
<keyword evidence="6" id="KW-1185">Reference proteome</keyword>
<dbReference type="SFLD" id="SFLDS00003">
    <property type="entry name" value="Haloacid_Dehalogenase"/>
    <property type="match status" value="1"/>
</dbReference>
<proteinExistence type="inferred from homology"/>
<protein>
    <recommendedName>
        <fullName evidence="1">Acid sugar phosphatase</fullName>
        <ecNumber evidence="1">3.1.3.-</ecNumber>
    </recommendedName>
</protein>
<comment type="function">
    <text evidence="1">Catalyzes the dephosphorylation of 2-6 carbon acid sugars in vitro.</text>
</comment>
<dbReference type="Proteomes" id="UP000199800">
    <property type="component" value="Unassembled WGS sequence"/>
</dbReference>
<dbReference type="SUPFAM" id="SSF56784">
    <property type="entry name" value="HAD-like"/>
    <property type="match status" value="1"/>
</dbReference>
<dbReference type="SFLD" id="SFLDG01129">
    <property type="entry name" value="C1.5:_HAD__Beta-PGM__Phosphata"/>
    <property type="match status" value="1"/>
</dbReference>
<evidence type="ECO:0000256" key="3">
    <source>
        <dbReference type="PIRSR" id="PIRSR000915-2"/>
    </source>
</evidence>
<dbReference type="AlphaFoldDB" id="A0A1H9ZDD9"/>
<feature type="active site" description="Nucleophile" evidence="2">
    <location>
        <position position="17"/>
    </location>
</feature>
<reference evidence="5 6" key="1">
    <citation type="submission" date="2016-10" db="EMBL/GenBank/DDBJ databases">
        <authorList>
            <person name="de Groot N.N."/>
        </authorList>
    </citation>
    <scope>NUCLEOTIDE SEQUENCE [LARGE SCALE GENOMIC DNA]</scope>
    <source>
        <strain evidence="5 6">DSM 1801</strain>
    </source>
</reference>
<accession>A0A1H9ZDD9</accession>
<keyword evidence="1 4" id="KW-0479">Metal-binding</keyword>
<evidence type="ECO:0000256" key="2">
    <source>
        <dbReference type="PIRSR" id="PIRSR000915-1"/>
    </source>
</evidence>
<sequence>MKKLTNEMISKKLFLLDIDGTVGFDDVLLDGAMDFFHRVKEKQGKYVFITNNSTKSISDYVDKFIKMGVDVDETSFITSSYATARYLKEKYREGLIFVVGTASFLQELRSFGLNVTEDIEASIEAVVVGFDNELTYEKIRKACELLETREVDYIATNPDLVCPVGFGYIPDCGAICDFIEKATKKTPLYVGKPNPVIIDMCLQATGFSREETVVIGDRLYTDIACGNNASVDTVVVFTGEAKPEDLEETEFGPTYFCDSIADIYQSLCSIGVL</sequence>
<feature type="binding site" evidence="4">
    <location>
        <position position="17"/>
    </location>
    <ligand>
        <name>Mg(2+)</name>
        <dbReference type="ChEBI" id="CHEBI:18420"/>
    </ligand>
</feature>
<dbReference type="Gene3D" id="3.40.50.1000">
    <property type="entry name" value="HAD superfamily/HAD-like"/>
    <property type="match status" value="2"/>
</dbReference>
<comment type="similarity">
    <text evidence="1">Belongs to the HAD-like hydrolase superfamily. NagD family.</text>
</comment>
<keyword evidence="5" id="KW-0378">Hydrolase</keyword>
<feature type="binding site" evidence="4">
    <location>
        <position position="19"/>
    </location>
    <ligand>
        <name>Mg(2+)</name>
        <dbReference type="ChEBI" id="CHEBI:18420"/>
    </ligand>
</feature>
<dbReference type="GO" id="GO:0046872">
    <property type="term" value="F:metal ion binding"/>
    <property type="evidence" value="ECO:0007669"/>
    <property type="project" value="UniProtKB-KW"/>
</dbReference>
<feature type="binding site" evidence="3">
    <location>
        <position position="192"/>
    </location>
    <ligand>
        <name>substrate</name>
    </ligand>
</feature>
<dbReference type="InterPro" id="IPR036412">
    <property type="entry name" value="HAD-like_sf"/>
</dbReference>
<organism evidence="5 6">
    <name type="scientific">[Clostridium] polysaccharolyticum</name>
    <dbReference type="NCBI Taxonomy" id="29364"/>
    <lineage>
        <taxon>Bacteria</taxon>
        <taxon>Bacillati</taxon>
        <taxon>Bacillota</taxon>
        <taxon>Clostridia</taxon>
        <taxon>Lachnospirales</taxon>
        <taxon>Lachnospiraceae</taxon>
    </lineage>
</organism>
<dbReference type="NCBIfam" id="TIGR01460">
    <property type="entry name" value="HAD-SF-IIA"/>
    <property type="match status" value="1"/>
</dbReference>
<dbReference type="STRING" id="29364.SAMN04487772_103142"/>
<evidence type="ECO:0000313" key="6">
    <source>
        <dbReference type="Proteomes" id="UP000199800"/>
    </source>
</evidence>
<dbReference type="Pfam" id="PF13344">
    <property type="entry name" value="Hydrolase_6"/>
    <property type="match status" value="1"/>
</dbReference>
<dbReference type="RefSeq" id="WP_242939660.1">
    <property type="nucleotide sequence ID" value="NZ_FOHN01000003.1"/>
</dbReference>
<comment type="cofactor">
    <cofactor evidence="4">
        <name>Mg(2+)</name>
        <dbReference type="ChEBI" id="CHEBI:18420"/>
    </cofactor>
    <text evidence="4">Divalent metal ions. Mg(2+) is the most effective.</text>
</comment>
<gene>
    <name evidence="5" type="ORF">SAMN04487772_103142</name>
</gene>
<feature type="active site" description="Proton donor" evidence="2">
    <location>
        <position position="19"/>
    </location>
</feature>
<evidence type="ECO:0000256" key="1">
    <source>
        <dbReference type="PIRNR" id="PIRNR000915"/>
    </source>
</evidence>
<evidence type="ECO:0000256" key="4">
    <source>
        <dbReference type="PIRSR" id="PIRSR000915-3"/>
    </source>
</evidence>
<dbReference type="InterPro" id="IPR006357">
    <property type="entry name" value="HAD-SF_hydro_IIA"/>
</dbReference>
<dbReference type="PANTHER" id="PTHR19288:SF46">
    <property type="entry name" value="HALOACID DEHALOGENASE-LIKE HYDROLASE DOMAIN-CONTAINING PROTEIN 2"/>
    <property type="match status" value="1"/>
</dbReference>
<dbReference type="EMBL" id="FOHN01000003">
    <property type="protein sequence ID" value="SES79558.1"/>
    <property type="molecule type" value="Genomic_DNA"/>
</dbReference>
<evidence type="ECO:0000313" key="5">
    <source>
        <dbReference type="EMBL" id="SES79558.1"/>
    </source>
</evidence>
<dbReference type="GO" id="GO:0016791">
    <property type="term" value="F:phosphatase activity"/>
    <property type="evidence" value="ECO:0007669"/>
    <property type="project" value="TreeGrafter"/>
</dbReference>
<dbReference type="Pfam" id="PF13242">
    <property type="entry name" value="Hydrolase_like"/>
    <property type="match status" value="1"/>
</dbReference>
<dbReference type="PANTHER" id="PTHR19288">
    <property type="entry name" value="4-NITROPHENYLPHOSPHATASE-RELATED"/>
    <property type="match status" value="1"/>
</dbReference>
<dbReference type="InterPro" id="IPR023214">
    <property type="entry name" value="HAD_sf"/>
</dbReference>
<dbReference type="EC" id="3.1.3.-" evidence="1"/>
<keyword evidence="1 4" id="KW-0460">Magnesium</keyword>
<dbReference type="PIRSF" id="PIRSF000915">
    <property type="entry name" value="PGP-type_phosphatase"/>
    <property type="match status" value="1"/>
</dbReference>
<name>A0A1H9ZDD9_9FIRM</name>